<evidence type="ECO:0000256" key="2">
    <source>
        <dbReference type="SAM" id="Phobius"/>
    </source>
</evidence>
<feature type="compositionally biased region" description="Low complexity" evidence="1">
    <location>
        <begin position="44"/>
        <end position="60"/>
    </location>
</feature>
<feature type="compositionally biased region" description="Polar residues" evidence="1">
    <location>
        <begin position="209"/>
        <end position="230"/>
    </location>
</feature>
<dbReference type="Proteomes" id="UP000564573">
    <property type="component" value="Unassembled WGS sequence"/>
</dbReference>
<keyword evidence="2" id="KW-0812">Transmembrane</keyword>
<evidence type="ECO:0000313" key="4">
    <source>
        <dbReference type="Proteomes" id="UP000564573"/>
    </source>
</evidence>
<feature type="transmembrane region" description="Helical" evidence="2">
    <location>
        <begin position="124"/>
        <end position="144"/>
    </location>
</feature>
<dbReference type="AlphaFoldDB" id="A0A839XJ21"/>
<feature type="region of interest" description="Disordered" evidence="1">
    <location>
        <begin position="209"/>
        <end position="248"/>
    </location>
</feature>
<evidence type="ECO:0000256" key="1">
    <source>
        <dbReference type="SAM" id="MobiDB-lite"/>
    </source>
</evidence>
<proteinExistence type="predicted"/>
<keyword evidence="2" id="KW-0472">Membrane</keyword>
<organism evidence="3 4">
    <name type="scientific">Prauserella sediminis</name>
    <dbReference type="NCBI Taxonomy" id="577680"/>
    <lineage>
        <taxon>Bacteria</taxon>
        <taxon>Bacillati</taxon>
        <taxon>Actinomycetota</taxon>
        <taxon>Actinomycetes</taxon>
        <taxon>Pseudonocardiales</taxon>
        <taxon>Pseudonocardiaceae</taxon>
        <taxon>Prauserella</taxon>
        <taxon>Prauserella salsuginis group</taxon>
    </lineage>
</organism>
<gene>
    <name evidence="3" type="ORF">FB384_001431</name>
</gene>
<reference evidence="3 4" key="1">
    <citation type="submission" date="2020-08" db="EMBL/GenBank/DDBJ databases">
        <title>Sequencing the genomes of 1000 actinobacteria strains.</title>
        <authorList>
            <person name="Klenk H.-P."/>
        </authorList>
    </citation>
    <scope>NUCLEOTIDE SEQUENCE [LARGE SCALE GENOMIC DNA]</scope>
    <source>
        <strain evidence="3 4">DSM 45267</strain>
    </source>
</reference>
<feature type="compositionally biased region" description="Low complexity" evidence="1">
    <location>
        <begin position="25"/>
        <end position="36"/>
    </location>
</feature>
<keyword evidence="4" id="KW-1185">Reference proteome</keyword>
<name>A0A839XJ21_9PSEU</name>
<keyword evidence="2" id="KW-1133">Transmembrane helix</keyword>
<comment type="caution">
    <text evidence="3">The sequence shown here is derived from an EMBL/GenBank/DDBJ whole genome shotgun (WGS) entry which is preliminary data.</text>
</comment>
<evidence type="ECO:0000313" key="3">
    <source>
        <dbReference type="EMBL" id="MBB3662527.1"/>
    </source>
</evidence>
<accession>A0A839XJ21</accession>
<feature type="compositionally biased region" description="Gly residues" evidence="1">
    <location>
        <begin position="234"/>
        <end position="248"/>
    </location>
</feature>
<protein>
    <submittedName>
        <fullName evidence="3">Type II secretory pathway pseudopilin PulG</fullName>
    </submittedName>
</protein>
<sequence length="248" mass="25556">MSDDNNTAGGPQDPWQGRPPGPPQGGQSYGQQPPGGMPGGPEQQGGQQQPGQQGGPEQHGASQPGQSQPGRMRFQDPSTAAPREPTLAEQRARQQAAVAERERAAQAEQARLAAEQKSDSRRKLLIGSGVGLGLVGLVAGWYLVKPDDVTAVCTDAEGTVVANDDYCDEDYVNSHGGYVSGGFMFLPMPGGGMQQYRYNYGGSGTPGTQVQGGSYNKPSGANISTKSGKSIQRGGFGVSGGSFGKSGA</sequence>
<dbReference type="EMBL" id="JACIBS010000001">
    <property type="protein sequence ID" value="MBB3662527.1"/>
    <property type="molecule type" value="Genomic_DNA"/>
</dbReference>
<feature type="region of interest" description="Disordered" evidence="1">
    <location>
        <begin position="1"/>
        <end position="104"/>
    </location>
</feature>